<feature type="region of interest" description="Disordered" evidence="1">
    <location>
        <begin position="257"/>
        <end position="465"/>
    </location>
</feature>
<feature type="compositionally biased region" description="Basic and acidic residues" evidence="1">
    <location>
        <begin position="13"/>
        <end position="33"/>
    </location>
</feature>
<feature type="compositionally biased region" description="Basic and acidic residues" evidence="1">
    <location>
        <begin position="263"/>
        <end position="285"/>
    </location>
</feature>
<feature type="compositionally biased region" description="Low complexity" evidence="1">
    <location>
        <begin position="394"/>
        <end position="432"/>
    </location>
</feature>
<accession>A0A918L8V0</accession>
<feature type="region of interest" description="Disordered" evidence="1">
    <location>
        <begin position="1"/>
        <end position="33"/>
    </location>
</feature>
<dbReference type="RefSeq" id="WP_189209241.1">
    <property type="nucleotide sequence ID" value="NZ_BMRB01000001.1"/>
</dbReference>
<organism evidence="2 3">
    <name type="scientific">Actinokineospora fastidiosa</name>
    <dbReference type="NCBI Taxonomy" id="1816"/>
    <lineage>
        <taxon>Bacteria</taxon>
        <taxon>Bacillati</taxon>
        <taxon>Actinomycetota</taxon>
        <taxon>Actinomycetes</taxon>
        <taxon>Pseudonocardiales</taxon>
        <taxon>Pseudonocardiaceae</taxon>
        <taxon>Actinokineospora</taxon>
    </lineage>
</organism>
<feature type="compositionally biased region" description="Pro residues" evidence="1">
    <location>
        <begin position="371"/>
        <end position="382"/>
    </location>
</feature>
<evidence type="ECO:0000313" key="2">
    <source>
        <dbReference type="EMBL" id="GGS21008.1"/>
    </source>
</evidence>
<feature type="compositionally biased region" description="Gly residues" evidence="1">
    <location>
        <begin position="339"/>
        <end position="349"/>
    </location>
</feature>
<reference evidence="2" key="2">
    <citation type="submission" date="2020-09" db="EMBL/GenBank/DDBJ databases">
        <authorList>
            <person name="Sun Q."/>
            <person name="Ohkuma M."/>
        </authorList>
    </citation>
    <scope>NUCLEOTIDE SEQUENCE</scope>
    <source>
        <strain evidence="2">JCM 3276</strain>
    </source>
</reference>
<evidence type="ECO:0000313" key="3">
    <source>
        <dbReference type="Proteomes" id="UP000660680"/>
    </source>
</evidence>
<dbReference type="AlphaFoldDB" id="A0A918L8V0"/>
<proteinExistence type="predicted"/>
<comment type="caution">
    <text evidence="2">The sequence shown here is derived from an EMBL/GenBank/DDBJ whole genome shotgun (WGS) entry which is preliminary data.</text>
</comment>
<dbReference type="Gene3D" id="1.20.1260.20">
    <property type="entry name" value="PPE superfamily"/>
    <property type="match status" value="1"/>
</dbReference>
<sequence length="465" mass="47604">MTDPTRDPNQPPHVERRDAARTRDEVHTDAERHVDRDIEESGWLMGLVRRFSRNSEVEQRFTEQLAAQAGDLAAGVSMRTPPAMPCANYLSYPHAQLKPMVTQDVSPEDVGAMSDLYTEAGNAMVRFQNEVAAAIANSQTQWEGPAGDAARRFLADTGDWIGQAGQSAQYAGTQLALHSAALAEAKNSMPEERPFDLGAAMRDLQATTDPLAFATKAAGYLDEYRASQAAHEEAARVVGAYDGRLSAAAAMPAFAPPPAMSDARSDEPVRAHDARAVDRDTDVSVRDTQTGPSGVEDVPQGHQRDSCTPPSTVTSGQSSEGGSVPAPRDPASATAPGQRGPGTTPGGYDPGLPAGAGPLAGPVGPSGSQPAPAPVGGPPPLGGPGGLPGSEAVRGAGRAPASALAAQQAAGRASGVGARTAAGMVGAPVAGGAEDDEHERPTYLVEPDPDEVFGAGGSASPPVIG</sequence>
<feature type="compositionally biased region" description="Low complexity" evidence="1">
    <location>
        <begin position="350"/>
        <end position="370"/>
    </location>
</feature>
<keyword evidence="3" id="KW-1185">Reference proteome</keyword>
<feature type="compositionally biased region" description="Polar residues" evidence="1">
    <location>
        <begin position="306"/>
        <end position="321"/>
    </location>
</feature>
<evidence type="ECO:0008006" key="4">
    <source>
        <dbReference type="Google" id="ProtNLM"/>
    </source>
</evidence>
<reference evidence="2" key="1">
    <citation type="journal article" date="2014" name="Int. J. Syst. Evol. Microbiol.">
        <title>Complete genome sequence of Corynebacterium casei LMG S-19264T (=DSM 44701T), isolated from a smear-ripened cheese.</title>
        <authorList>
            <consortium name="US DOE Joint Genome Institute (JGI-PGF)"/>
            <person name="Walter F."/>
            <person name="Albersmeier A."/>
            <person name="Kalinowski J."/>
            <person name="Ruckert C."/>
        </authorList>
    </citation>
    <scope>NUCLEOTIDE SEQUENCE</scope>
    <source>
        <strain evidence="2">JCM 3276</strain>
    </source>
</reference>
<name>A0A918L8V0_9PSEU</name>
<gene>
    <name evidence="2" type="ORF">GCM10010171_12110</name>
</gene>
<dbReference type="InterPro" id="IPR038332">
    <property type="entry name" value="PPE_sf"/>
</dbReference>
<dbReference type="Proteomes" id="UP000660680">
    <property type="component" value="Unassembled WGS sequence"/>
</dbReference>
<protein>
    <recommendedName>
        <fullName evidence="4">PPE family domain-containing protein</fullName>
    </recommendedName>
</protein>
<evidence type="ECO:0000256" key="1">
    <source>
        <dbReference type="SAM" id="MobiDB-lite"/>
    </source>
</evidence>
<dbReference type="EMBL" id="BMRB01000001">
    <property type="protein sequence ID" value="GGS21008.1"/>
    <property type="molecule type" value="Genomic_DNA"/>
</dbReference>